<reference evidence="2" key="1">
    <citation type="journal article" date="2021" name="IMA Fungus">
        <title>Genomic characterization of three marine fungi, including Emericellopsis atlantica sp. nov. with signatures of a generalist lifestyle and marine biomass degradation.</title>
        <authorList>
            <person name="Hagestad O.C."/>
            <person name="Hou L."/>
            <person name="Andersen J.H."/>
            <person name="Hansen E.H."/>
            <person name="Altermark B."/>
            <person name="Li C."/>
            <person name="Kuhnert E."/>
            <person name="Cox R.J."/>
            <person name="Crous P.W."/>
            <person name="Spatafora J.W."/>
            <person name="Lail K."/>
            <person name="Amirebrahimi M."/>
            <person name="Lipzen A."/>
            <person name="Pangilinan J."/>
            <person name="Andreopoulos W."/>
            <person name="Hayes R.D."/>
            <person name="Ng V."/>
            <person name="Grigoriev I.V."/>
            <person name="Jackson S.A."/>
            <person name="Sutton T.D.S."/>
            <person name="Dobson A.D.W."/>
            <person name="Rama T."/>
        </authorList>
    </citation>
    <scope>NUCLEOTIDE SEQUENCE</scope>
    <source>
        <strain evidence="2">TRa3180A</strain>
    </source>
</reference>
<name>A0A9P8CAW8_9HELO</name>
<dbReference type="EMBL" id="MU254498">
    <property type="protein sequence ID" value="KAG9240299.1"/>
    <property type="molecule type" value="Genomic_DNA"/>
</dbReference>
<feature type="region of interest" description="Disordered" evidence="1">
    <location>
        <begin position="140"/>
        <end position="201"/>
    </location>
</feature>
<feature type="region of interest" description="Disordered" evidence="1">
    <location>
        <begin position="46"/>
        <end position="67"/>
    </location>
</feature>
<accession>A0A9P8CAW8</accession>
<gene>
    <name evidence="2" type="ORF">BJ878DRAFT_526904</name>
</gene>
<feature type="region of interest" description="Disordered" evidence="1">
    <location>
        <begin position="82"/>
        <end position="109"/>
    </location>
</feature>
<dbReference type="AlphaFoldDB" id="A0A9P8CAW8"/>
<dbReference type="OrthoDB" id="4158087at2759"/>
<evidence type="ECO:0000313" key="3">
    <source>
        <dbReference type="Proteomes" id="UP000887226"/>
    </source>
</evidence>
<evidence type="ECO:0000256" key="1">
    <source>
        <dbReference type="SAM" id="MobiDB-lite"/>
    </source>
</evidence>
<proteinExistence type="predicted"/>
<evidence type="ECO:0000313" key="2">
    <source>
        <dbReference type="EMBL" id="KAG9240299.1"/>
    </source>
</evidence>
<sequence>MKQENAHQSISVFYSPMYGRIMKHEDILLPKAPLFLVHKGWSSRQQQRATAEETQGDTKALIPENSNGNGNVRIWTFGRQQNLASSGKREDEKGAAKLSGEQRPGTSDAAGHFLFVNTARPDCLSDPQLRKLVMSNVKTGVKRGPNMSKAPKSKYKSTTDHSGPNIDATTERGPRHLKLRAGSPPRCTHPYPGFHRHSTAV</sequence>
<organism evidence="2 3">
    <name type="scientific">Calycina marina</name>
    <dbReference type="NCBI Taxonomy" id="1763456"/>
    <lineage>
        <taxon>Eukaryota</taxon>
        <taxon>Fungi</taxon>
        <taxon>Dikarya</taxon>
        <taxon>Ascomycota</taxon>
        <taxon>Pezizomycotina</taxon>
        <taxon>Leotiomycetes</taxon>
        <taxon>Helotiales</taxon>
        <taxon>Pezizellaceae</taxon>
        <taxon>Calycina</taxon>
    </lineage>
</organism>
<dbReference type="Proteomes" id="UP000887226">
    <property type="component" value="Unassembled WGS sequence"/>
</dbReference>
<protein>
    <submittedName>
        <fullName evidence="2">Uncharacterized protein</fullName>
    </submittedName>
</protein>
<keyword evidence="3" id="KW-1185">Reference proteome</keyword>
<comment type="caution">
    <text evidence="2">The sequence shown here is derived from an EMBL/GenBank/DDBJ whole genome shotgun (WGS) entry which is preliminary data.</text>
</comment>